<feature type="domain" description="DUF7514" evidence="1">
    <location>
        <begin position="2"/>
        <end position="179"/>
    </location>
</feature>
<dbReference type="Pfam" id="PF24355">
    <property type="entry name" value="DUF7514"/>
    <property type="match status" value="1"/>
</dbReference>
<proteinExistence type="predicted"/>
<dbReference type="OrthoDB" id="7873042at2759"/>
<keyword evidence="3" id="KW-1185">Reference proteome</keyword>
<protein>
    <recommendedName>
        <fullName evidence="1">DUF7514 domain-containing protein</fullName>
    </recommendedName>
</protein>
<evidence type="ECO:0000259" key="1">
    <source>
        <dbReference type="Pfam" id="PF24355"/>
    </source>
</evidence>
<gene>
    <name evidence="2" type="ORF">H0H81_004109</name>
</gene>
<dbReference type="AlphaFoldDB" id="A0A9P7GJ10"/>
<dbReference type="InterPro" id="IPR055936">
    <property type="entry name" value="DUF7514"/>
</dbReference>
<evidence type="ECO:0000313" key="3">
    <source>
        <dbReference type="Proteomes" id="UP000717328"/>
    </source>
</evidence>
<reference evidence="2" key="2">
    <citation type="submission" date="2021-10" db="EMBL/GenBank/DDBJ databases">
        <title>Phylogenomics reveals ancestral predisposition of the termite-cultivated fungus Termitomyces towards a domesticated lifestyle.</title>
        <authorList>
            <person name="Auxier B."/>
            <person name="Grum-Grzhimaylo A."/>
            <person name="Cardenas M.E."/>
            <person name="Lodge J.D."/>
            <person name="Laessoe T."/>
            <person name="Pedersen O."/>
            <person name="Smith M.E."/>
            <person name="Kuyper T.W."/>
            <person name="Franco-Molano E.A."/>
            <person name="Baroni T.J."/>
            <person name="Aanen D.K."/>
        </authorList>
    </citation>
    <scope>NUCLEOTIDE SEQUENCE</scope>
    <source>
        <strain evidence="2">D49</strain>
    </source>
</reference>
<accession>A0A9P7GJ10</accession>
<organism evidence="2 3">
    <name type="scientific">Sphagnurus paluster</name>
    <dbReference type="NCBI Taxonomy" id="117069"/>
    <lineage>
        <taxon>Eukaryota</taxon>
        <taxon>Fungi</taxon>
        <taxon>Dikarya</taxon>
        <taxon>Basidiomycota</taxon>
        <taxon>Agaricomycotina</taxon>
        <taxon>Agaricomycetes</taxon>
        <taxon>Agaricomycetidae</taxon>
        <taxon>Agaricales</taxon>
        <taxon>Tricholomatineae</taxon>
        <taxon>Lyophyllaceae</taxon>
        <taxon>Sphagnurus</taxon>
    </lineage>
</organism>
<sequence>MSPTPVYVSLMNDIFSYLDPTNTGNLVPETYSRFLDDMGYLPHQNAWKAAYIETFNMSKESNADKALKDVFDLFSIDHNLLQRAQRPQTSPTGLNSFYKNVLGSFAPSVQGPTPPMPALTRRGFIDINIIEVLSDPSREWANISRLLRKYNLPRYREWGDLPRSVLPSVPNQATLDRIKGATAFAHQRAANELEAARMQAEIQRRSNQIAVDLVSDTRLDK</sequence>
<comment type="caution">
    <text evidence="2">The sequence shown here is derived from an EMBL/GenBank/DDBJ whole genome shotgun (WGS) entry which is preliminary data.</text>
</comment>
<evidence type="ECO:0000313" key="2">
    <source>
        <dbReference type="EMBL" id="KAG5649398.1"/>
    </source>
</evidence>
<reference evidence="2" key="1">
    <citation type="submission" date="2021-02" db="EMBL/GenBank/DDBJ databases">
        <authorList>
            <person name="Nieuwenhuis M."/>
            <person name="Van De Peppel L.J.J."/>
        </authorList>
    </citation>
    <scope>NUCLEOTIDE SEQUENCE</scope>
    <source>
        <strain evidence="2">D49</strain>
    </source>
</reference>
<dbReference type="EMBL" id="JABCKI010001059">
    <property type="protein sequence ID" value="KAG5649398.1"/>
    <property type="molecule type" value="Genomic_DNA"/>
</dbReference>
<dbReference type="Proteomes" id="UP000717328">
    <property type="component" value="Unassembled WGS sequence"/>
</dbReference>
<name>A0A9P7GJ10_9AGAR</name>